<dbReference type="SUPFAM" id="SSF46689">
    <property type="entry name" value="Homeodomain-like"/>
    <property type="match status" value="2"/>
</dbReference>
<keyword evidence="1" id="KW-0805">Transcription regulation</keyword>
<evidence type="ECO:0000313" key="7">
    <source>
        <dbReference type="Proteomes" id="UP000031774"/>
    </source>
</evidence>
<proteinExistence type="predicted"/>
<dbReference type="Pfam" id="PF12833">
    <property type="entry name" value="HTH_18"/>
    <property type="match status" value="1"/>
</dbReference>
<dbReference type="InterPro" id="IPR032783">
    <property type="entry name" value="AraC_lig"/>
</dbReference>
<dbReference type="InterPro" id="IPR018062">
    <property type="entry name" value="HTH_AraC-typ_CS"/>
</dbReference>
<dbReference type="InterPro" id="IPR009057">
    <property type="entry name" value="Homeodomain-like_sf"/>
</dbReference>
<organism evidence="6 7">
    <name type="scientific">Streptomyces vietnamensis</name>
    <dbReference type="NCBI Taxonomy" id="362257"/>
    <lineage>
        <taxon>Bacteria</taxon>
        <taxon>Bacillati</taxon>
        <taxon>Actinomycetota</taxon>
        <taxon>Actinomycetes</taxon>
        <taxon>Kitasatosporales</taxon>
        <taxon>Streptomycetaceae</taxon>
        <taxon>Streptomyces</taxon>
    </lineage>
</organism>
<dbReference type="PANTHER" id="PTHR46796:SF13">
    <property type="entry name" value="HTH-TYPE TRANSCRIPTIONAL ACTIVATOR RHAS"/>
    <property type="match status" value="1"/>
</dbReference>
<feature type="region of interest" description="Disordered" evidence="4">
    <location>
        <begin position="290"/>
        <end position="314"/>
    </location>
</feature>
<evidence type="ECO:0000256" key="3">
    <source>
        <dbReference type="ARBA" id="ARBA00023163"/>
    </source>
</evidence>
<dbReference type="InterPro" id="IPR050204">
    <property type="entry name" value="AraC_XylS_family_regulators"/>
</dbReference>
<dbReference type="Proteomes" id="UP000031774">
    <property type="component" value="Chromosome"/>
</dbReference>
<dbReference type="EMBL" id="CP010407">
    <property type="protein sequence ID" value="AJF63269.1"/>
    <property type="molecule type" value="Genomic_DNA"/>
</dbReference>
<dbReference type="PROSITE" id="PS01124">
    <property type="entry name" value="HTH_ARAC_FAMILY_2"/>
    <property type="match status" value="1"/>
</dbReference>
<dbReference type="InterPro" id="IPR018060">
    <property type="entry name" value="HTH_AraC"/>
</dbReference>
<evidence type="ECO:0000256" key="1">
    <source>
        <dbReference type="ARBA" id="ARBA00023015"/>
    </source>
</evidence>
<dbReference type="STRING" id="362257.SVTN_00725"/>
<protein>
    <submittedName>
        <fullName evidence="6">AraC family transcriptional regulator</fullName>
    </submittedName>
</protein>
<keyword evidence="7" id="KW-1185">Reference proteome</keyword>
<dbReference type="RefSeq" id="WP_041127354.1">
    <property type="nucleotide sequence ID" value="NZ_CP010407.1"/>
</dbReference>
<feature type="compositionally biased region" description="Basic and acidic residues" evidence="4">
    <location>
        <begin position="295"/>
        <end position="306"/>
    </location>
</feature>
<dbReference type="HOGENOM" id="CLU_000445_81_0_11"/>
<reference evidence="6 7" key="1">
    <citation type="submission" date="2014-12" db="EMBL/GenBank/DDBJ databases">
        <title>Complete genome sequence of Streptomyces vietnamensis strain GIMV4.0001, a genetic manipulable producer of the benzoisochromanequinone antibiotic granaticin.</title>
        <authorList>
            <person name="Deng M.R."/>
            <person name="Guo J."/>
            <person name="Ma L.Y."/>
            <person name="Feng G.D."/>
            <person name="Mo C.Y."/>
            <person name="Zhu H.H."/>
        </authorList>
    </citation>
    <scope>NUCLEOTIDE SEQUENCE [LARGE SCALE GENOMIC DNA]</scope>
    <source>
        <strain evidence="7">GIMV4.0001</strain>
    </source>
</reference>
<dbReference type="KEGG" id="svt:SVTN_00725"/>
<evidence type="ECO:0000256" key="4">
    <source>
        <dbReference type="SAM" id="MobiDB-lite"/>
    </source>
</evidence>
<gene>
    <name evidence="6" type="ORF">SVTN_00725</name>
</gene>
<keyword evidence="2" id="KW-0238">DNA-binding</keyword>
<name>A0A0B5I4S9_9ACTN</name>
<evidence type="ECO:0000259" key="5">
    <source>
        <dbReference type="PROSITE" id="PS01124"/>
    </source>
</evidence>
<evidence type="ECO:0000256" key="2">
    <source>
        <dbReference type="ARBA" id="ARBA00023125"/>
    </source>
</evidence>
<dbReference type="SMART" id="SM00342">
    <property type="entry name" value="HTH_ARAC"/>
    <property type="match status" value="1"/>
</dbReference>
<feature type="domain" description="HTH araC/xylS-type" evidence="5">
    <location>
        <begin position="200"/>
        <end position="298"/>
    </location>
</feature>
<dbReference type="PROSITE" id="PS00041">
    <property type="entry name" value="HTH_ARAC_FAMILY_1"/>
    <property type="match status" value="1"/>
</dbReference>
<dbReference type="Pfam" id="PF12852">
    <property type="entry name" value="Cupin_6"/>
    <property type="match status" value="1"/>
</dbReference>
<sequence>MDLLRDHLARARAGGAVFARTVAEPPWGLRLAGTIQLSLHTVVRGRGWLWFDADDPGRAVELVPGEVTLVRGGIDHYIGHEPGTDCLEPDEFRARHATDGESDNPGATVFLCGAYRFSGDIGNGLLNALPQVLTLQAAVGDPLRDVISLLSHELAHPEPGQPTVLDRLLDVLLVLAIRSDFRRSPNAPRWYRASADPRLSAVLQAMHEDAGRPWSVPELAAVSGLSRAAFARTFHEALGQTPMQYLTDWRMALAREQLRTGELGMAGIARSVGYSSPYAFAAAFRRHHGEPPGAWRERESMRDREPQPGGPHLH</sequence>
<accession>A0A0B5I4S9</accession>
<dbReference type="PANTHER" id="PTHR46796">
    <property type="entry name" value="HTH-TYPE TRANSCRIPTIONAL ACTIVATOR RHAS-RELATED"/>
    <property type="match status" value="1"/>
</dbReference>
<dbReference type="GO" id="GO:0003700">
    <property type="term" value="F:DNA-binding transcription factor activity"/>
    <property type="evidence" value="ECO:0007669"/>
    <property type="project" value="InterPro"/>
</dbReference>
<keyword evidence="3" id="KW-0804">Transcription</keyword>
<evidence type="ECO:0000313" key="6">
    <source>
        <dbReference type="EMBL" id="AJF63269.1"/>
    </source>
</evidence>
<dbReference type="GO" id="GO:0043565">
    <property type="term" value="F:sequence-specific DNA binding"/>
    <property type="evidence" value="ECO:0007669"/>
    <property type="project" value="InterPro"/>
</dbReference>
<dbReference type="AlphaFoldDB" id="A0A0B5I4S9"/>
<dbReference type="Gene3D" id="1.10.10.60">
    <property type="entry name" value="Homeodomain-like"/>
    <property type="match status" value="2"/>
</dbReference>